<organism evidence="11 12">
    <name type="scientific">Gigaspora margarita</name>
    <dbReference type="NCBI Taxonomy" id="4874"/>
    <lineage>
        <taxon>Eukaryota</taxon>
        <taxon>Fungi</taxon>
        <taxon>Fungi incertae sedis</taxon>
        <taxon>Mucoromycota</taxon>
        <taxon>Glomeromycotina</taxon>
        <taxon>Glomeromycetes</taxon>
        <taxon>Diversisporales</taxon>
        <taxon>Gigasporaceae</taxon>
        <taxon>Gigaspora</taxon>
    </lineage>
</organism>
<evidence type="ECO:0000256" key="4">
    <source>
        <dbReference type="ARBA" id="ARBA00010218"/>
    </source>
</evidence>
<evidence type="ECO:0000256" key="3">
    <source>
        <dbReference type="ARBA" id="ARBA00004496"/>
    </source>
</evidence>
<keyword evidence="12" id="KW-1185">Reference proteome</keyword>
<evidence type="ECO:0000259" key="10">
    <source>
        <dbReference type="Pfam" id="PF08574"/>
    </source>
</evidence>
<evidence type="ECO:0000256" key="6">
    <source>
        <dbReference type="ARBA" id="ARBA00022448"/>
    </source>
</evidence>
<dbReference type="Proteomes" id="UP000439903">
    <property type="component" value="Unassembled WGS sequence"/>
</dbReference>
<evidence type="ECO:0000256" key="8">
    <source>
        <dbReference type="ARBA" id="ARBA00022927"/>
    </source>
</evidence>
<accession>A0A8H4ES07</accession>
<dbReference type="InterPro" id="IPR013883">
    <property type="entry name" value="TF_Iwr1_dom"/>
</dbReference>
<evidence type="ECO:0000256" key="2">
    <source>
        <dbReference type="ARBA" id="ARBA00004123"/>
    </source>
</evidence>
<evidence type="ECO:0000256" key="5">
    <source>
        <dbReference type="ARBA" id="ARBA00017036"/>
    </source>
</evidence>
<keyword evidence="6" id="KW-0813">Transport</keyword>
<comment type="function">
    <text evidence="1">Directs RNA polymerase II nuclear import.</text>
</comment>
<comment type="caution">
    <text evidence="11">The sequence shown here is derived from an EMBL/GenBank/DDBJ whole genome shotgun (WGS) entry which is preliminary data.</text>
</comment>
<comment type="subcellular location">
    <subcellularLocation>
        <location evidence="3">Cytoplasm</location>
    </subcellularLocation>
    <subcellularLocation>
        <location evidence="2">Nucleus</location>
    </subcellularLocation>
</comment>
<dbReference type="AlphaFoldDB" id="A0A8H4ES07"/>
<keyword evidence="9" id="KW-0539">Nucleus</keyword>
<comment type="similarity">
    <text evidence="4">Belongs to the IWR1/SLC7A6OS family.</text>
</comment>
<feature type="domain" description="Transcription factor Iwr1" evidence="10">
    <location>
        <begin position="223"/>
        <end position="293"/>
    </location>
</feature>
<keyword evidence="7" id="KW-0963">Cytoplasm</keyword>
<evidence type="ECO:0000313" key="11">
    <source>
        <dbReference type="EMBL" id="KAF0543012.1"/>
    </source>
</evidence>
<evidence type="ECO:0000256" key="9">
    <source>
        <dbReference type="ARBA" id="ARBA00023242"/>
    </source>
</evidence>
<dbReference type="GO" id="GO:0005634">
    <property type="term" value="C:nucleus"/>
    <property type="evidence" value="ECO:0007669"/>
    <property type="project" value="UniProtKB-SubCell"/>
</dbReference>
<reference evidence="11 12" key="1">
    <citation type="journal article" date="2019" name="Environ. Microbiol.">
        <title>At the nexus of three kingdoms: the genome of the mycorrhizal fungus Gigaspora margarita provides insights into plant, endobacterial and fungal interactions.</title>
        <authorList>
            <person name="Venice F."/>
            <person name="Ghignone S."/>
            <person name="Salvioli di Fossalunga A."/>
            <person name="Amselem J."/>
            <person name="Novero M."/>
            <person name="Xianan X."/>
            <person name="Sedzielewska Toro K."/>
            <person name="Morin E."/>
            <person name="Lipzen A."/>
            <person name="Grigoriev I.V."/>
            <person name="Henrissat B."/>
            <person name="Martin F.M."/>
            <person name="Bonfante P."/>
        </authorList>
    </citation>
    <scope>NUCLEOTIDE SEQUENCE [LARGE SCALE GENOMIC DNA]</scope>
    <source>
        <strain evidence="11 12">BEG34</strain>
    </source>
</reference>
<dbReference type="PANTHER" id="PTHR31196:SF2">
    <property type="entry name" value="RNA POLYMERASE II NUCLEAR LOCALIZATION PROTEIN SLC7A6OS-RELATED"/>
    <property type="match status" value="1"/>
</dbReference>
<dbReference type="GO" id="GO:0015031">
    <property type="term" value="P:protein transport"/>
    <property type="evidence" value="ECO:0007669"/>
    <property type="project" value="UniProtKB-KW"/>
</dbReference>
<dbReference type="Pfam" id="PF08574">
    <property type="entry name" value="Iwr1"/>
    <property type="match status" value="1"/>
</dbReference>
<dbReference type="PANTHER" id="PTHR31196">
    <property type="entry name" value="RNA POLYMERASE II NUCLEAR LOCALIZATION PROTEIN SLC7A6OS-RELATED"/>
    <property type="match status" value="1"/>
</dbReference>
<keyword evidence="8" id="KW-0653">Protein transport</keyword>
<proteinExistence type="inferred from homology"/>
<dbReference type="GO" id="GO:0005737">
    <property type="term" value="C:cytoplasm"/>
    <property type="evidence" value="ECO:0007669"/>
    <property type="project" value="UniProtKB-SubCell"/>
</dbReference>
<name>A0A8H4ES07_GIGMA</name>
<evidence type="ECO:0000256" key="1">
    <source>
        <dbReference type="ARBA" id="ARBA00003202"/>
    </source>
</evidence>
<dbReference type="OrthoDB" id="6255506at2759"/>
<evidence type="ECO:0000256" key="7">
    <source>
        <dbReference type="ARBA" id="ARBA00022490"/>
    </source>
</evidence>
<evidence type="ECO:0000313" key="12">
    <source>
        <dbReference type="Proteomes" id="UP000439903"/>
    </source>
</evidence>
<dbReference type="EMBL" id="WTPW01000139">
    <property type="protein sequence ID" value="KAF0543012.1"/>
    <property type="molecule type" value="Genomic_DNA"/>
</dbReference>
<protein>
    <recommendedName>
        <fullName evidence="5">Probable RNA polymerase II nuclear localization protein SLC7A6OS</fullName>
    </recommendedName>
</protein>
<sequence>MEAINQTPEQSTIYEESTKTSYTIVRLKRKRNAEPLDALVVQQQLVKKPKRQGSLPKDMKATEEQKINEDSSLPFVFRFAETVDEINFNDSTKSQQLKDRITKLINRKDKVRPKERSIKQIRDQQIAWFNENTRRERYKVIDRNRQSGNFAHFSSDSVEDEENATDEMFKMYDAVKEELPIEPKFIEEDNLDSDIMCNFIPMVREYLTLQENIDKESNTDSDNDYVYDVYYHDDSMVFDDKPEYQNYASLTWFNDDDNGIFVKETAGKDDFEYSDEEDSNAEDYYTHDYPDEEEVWSEQGTHDLTFNIIDVLIFTRFFYF</sequence>
<gene>
    <name evidence="11" type="ORF">F8M41_004204</name>
</gene>
<dbReference type="InterPro" id="IPR040218">
    <property type="entry name" value="SLC7A6OS"/>
</dbReference>